<name>A0AAP0NIS9_LIQFO</name>
<feature type="compositionally biased region" description="Basic and acidic residues" evidence="1">
    <location>
        <begin position="726"/>
        <end position="740"/>
    </location>
</feature>
<organism evidence="2 3">
    <name type="scientific">Liquidambar formosana</name>
    <name type="common">Formosan gum</name>
    <dbReference type="NCBI Taxonomy" id="63359"/>
    <lineage>
        <taxon>Eukaryota</taxon>
        <taxon>Viridiplantae</taxon>
        <taxon>Streptophyta</taxon>
        <taxon>Embryophyta</taxon>
        <taxon>Tracheophyta</taxon>
        <taxon>Spermatophyta</taxon>
        <taxon>Magnoliopsida</taxon>
        <taxon>eudicotyledons</taxon>
        <taxon>Gunneridae</taxon>
        <taxon>Pentapetalae</taxon>
        <taxon>Saxifragales</taxon>
        <taxon>Altingiaceae</taxon>
        <taxon>Liquidambar</taxon>
    </lineage>
</organism>
<feature type="region of interest" description="Disordered" evidence="1">
    <location>
        <begin position="557"/>
        <end position="632"/>
    </location>
</feature>
<feature type="compositionally biased region" description="Basic and acidic residues" evidence="1">
    <location>
        <begin position="253"/>
        <end position="278"/>
    </location>
</feature>
<dbReference type="PANTHER" id="PTHR35511:SF2">
    <property type="entry name" value="A-KINASE ANCHOR-LIKE PROTEIN"/>
    <property type="match status" value="1"/>
</dbReference>
<feature type="region of interest" description="Disordered" evidence="1">
    <location>
        <begin position="65"/>
        <end position="111"/>
    </location>
</feature>
<dbReference type="Proteomes" id="UP001415857">
    <property type="component" value="Unassembled WGS sequence"/>
</dbReference>
<evidence type="ECO:0000256" key="1">
    <source>
        <dbReference type="SAM" id="MobiDB-lite"/>
    </source>
</evidence>
<reference evidence="2 3" key="1">
    <citation type="journal article" date="2024" name="Plant J.">
        <title>Genome sequences and population genomics reveal climatic adaptation and genomic divergence between two closely related sweetgum species.</title>
        <authorList>
            <person name="Xu W.Q."/>
            <person name="Ren C.Q."/>
            <person name="Zhang X.Y."/>
            <person name="Comes H.P."/>
            <person name="Liu X.H."/>
            <person name="Li Y.G."/>
            <person name="Kettle C.J."/>
            <person name="Jalonen R."/>
            <person name="Gaisberger H."/>
            <person name="Ma Y.Z."/>
            <person name="Qiu Y.X."/>
        </authorList>
    </citation>
    <scope>NUCLEOTIDE SEQUENCE [LARGE SCALE GENOMIC DNA]</scope>
    <source>
        <strain evidence="2">Hangzhou</strain>
    </source>
</reference>
<feature type="compositionally biased region" description="Acidic residues" evidence="1">
    <location>
        <begin position="743"/>
        <end position="753"/>
    </location>
</feature>
<sequence length="843" mass="94438">MSQKRLLNLHPEVQSREILTESEETEIKEEHHEAAMVELRAEENQSEKCEEASNLQLDETEKALESASKVQSREILTESEEAKIKEEHHKAATAKLRAEENQPEKYEEASNLQLDETEKALEFVTKVQNDETLTKSEETEIKEEHHEATMAELRAEEKQSEECEEASNVKLDKTEKPLQSPSEVQSSEILTESKETKIKEEHHDAATAKLRAEENQSEKCEEASNLELDKTEKALESESEVQSDEILTESEEAAIKEEHHEPTTAELRAEENWSEKCEEASNLELDKTEKALESASKVQSDEIFTKSQEIDIKEEHHEAATAELSAEENQTEANEIVKNEVSNEELSDEIEKTSASRNIIKQTTHEDRALGDPYLVSVWDETLKESFPDEAEEKNVEEAEIKLNLENQGDTTNLRDSKTAATTLSEEVIIELEKRDLDTLGTDDKKETAITKIEEGPNTNLGVPPDTNAAAEEVPHERVGDESEKASEPYPTELVHETNIIHKEDEEIATAVADNQESIMEDQKQEHTSLALSRDGTNVKEDLKLKGEEVYDIKSGTSSANKISQEEIPDKNSTITEDEKQHDLVFDEETAAELGIPAEGKGIKDEREHAKNEEPKEVSTRENESKPDEVEIHSTTCANEDTEIQYQSQKPDDLAHIQDSGLVMSPKEGSVVLAEAIVTSQDIPTLEKNSPSISEKQILRETDPSEITETMVSTGNKDALLVVQDPEGKTSQKAEVKGLEPENASEIESEWNEETSKESTPMDAAKISLSNLQQRSTKETLQTAGQVTEEKEPMSNKELQTEEVETLQVEATKTNEEKDEEEEGDEHKKEDSGSDAPVMVGSL</sequence>
<feature type="compositionally biased region" description="Basic and acidic residues" evidence="1">
    <location>
        <begin position="601"/>
        <end position="632"/>
    </location>
</feature>
<comment type="caution">
    <text evidence="2">The sequence shown here is derived from an EMBL/GenBank/DDBJ whole genome shotgun (WGS) entry which is preliminary data.</text>
</comment>
<feature type="region of interest" description="Disordered" evidence="1">
    <location>
        <begin position="128"/>
        <end position="278"/>
    </location>
</feature>
<feature type="compositionally biased region" description="Acidic residues" evidence="1">
    <location>
        <begin position="237"/>
        <end position="252"/>
    </location>
</feature>
<gene>
    <name evidence="2" type="ORF">L1049_003194</name>
</gene>
<dbReference type="EMBL" id="JBBPBK010000013">
    <property type="protein sequence ID" value="KAK9272816.1"/>
    <property type="molecule type" value="Genomic_DNA"/>
</dbReference>
<protein>
    <submittedName>
        <fullName evidence="2">Uncharacterized protein</fullName>
    </submittedName>
</protein>
<feature type="compositionally biased region" description="Basic and acidic residues" evidence="1">
    <location>
        <begin position="191"/>
        <end position="236"/>
    </location>
</feature>
<feature type="region of interest" description="Disordered" evidence="1">
    <location>
        <begin position="448"/>
        <end position="500"/>
    </location>
</feature>
<feature type="compositionally biased region" description="Basic and acidic residues" evidence="1">
    <location>
        <begin position="473"/>
        <end position="487"/>
    </location>
</feature>
<proteinExistence type="predicted"/>
<feature type="compositionally biased region" description="Basic and acidic residues" evidence="1">
    <location>
        <begin position="128"/>
        <end position="161"/>
    </location>
</feature>
<feature type="region of interest" description="Disordered" evidence="1">
    <location>
        <begin position="1"/>
        <end position="27"/>
    </location>
</feature>
<feature type="compositionally biased region" description="Basic and acidic residues" evidence="1">
    <location>
        <begin position="71"/>
        <end position="108"/>
    </location>
</feature>
<feature type="compositionally biased region" description="Polar residues" evidence="1">
    <location>
        <begin position="177"/>
        <end position="190"/>
    </location>
</feature>
<feature type="compositionally biased region" description="Polar residues" evidence="1">
    <location>
        <begin position="768"/>
        <end position="786"/>
    </location>
</feature>
<dbReference type="AlphaFoldDB" id="A0AAP0NIS9"/>
<evidence type="ECO:0000313" key="3">
    <source>
        <dbReference type="Proteomes" id="UP001415857"/>
    </source>
</evidence>
<dbReference type="PANTHER" id="PTHR35511">
    <property type="entry name" value="A-KINASE ANCHOR-LIKE PROTEIN"/>
    <property type="match status" value="1"/>
</dbReference>
<evidence type="ECO:0000313" key="2">
    <source>
        <dbReference type="EMBL" id="KAK9272816.1"/>
    </source>
</evidence>
<feature type="region of interest" description="Disordered" evidence="1">
    <location>
        <begin position="725"/>
        <end position="843"/>
    </location>
</feature>
<keyword evidence="3" id="KW-1185">Reference proteome</keyword>
<accession>A0AAP0NIS9</accession>